<keyword evidence="2 6" id="KW-0997">Cell inner membrane</keyword>
<dbReference type="InterPro" id="IPR052363">
    <property type="entry name" value="LPS_export_LptC"/>
</dbReference>
<dbReference type="RefSeq" id="WP_248206884.1">
    <property type="nucleotide sequence ID" value="NZ_JALNMH010000004.1"/>
</dbReference>
<dbReference type="InterPro" id="IPR010664">
    <property type="entry name" value="LipoPS_assembly_LptC-rel"/>
</dbReference>
<evidence type="ECO:0000256" key="5">
    <source>
        <dbReference type="ARBA" id="ARBA00023136"/>
    </source>
</evidence>
<gene>
    <name evidence="6 7" type="primary">lptC</name>
    <name evidence="7" type="ORF">M0G41_06950</name>
</gene>
<evidence type="ECO:0000256" key="6">
    <source>
        <dbReference type="HAMAP-Rule" id="MF_01915"/>
    </source>
</evidence>
<dbReference type="Pfam" id="PF06835">
    <property type="entry name" value="LptC"/>
    <property type="match status" value="1"/>
</dbReference>
<keyword evidence="1 6" id="KW-1003">Cell membrane</keyword>
<comment type="subunit">
    <text evidence="6">Component of the lipopolysaccharide transport and assembly complex. Interacts with LptA and the LptBFG transporter complex.</text>
</comment>
<protein>
    <recommendedName>
        <fullName evidence="6">Lipopolysaccharide export system protein LptC</fullName>
    </recommendedName>
</protein>
<evidence type="ECO:0000313" key="7">
    <source>
        <dbReference type="EMBL" id="MCK7593403.1"/>
    </source>
</evidence>
<sequence length="188" mass="20775">MSARQSLLVVVLAVLALASGIAVWQLRERESPAALVGPPRSDYHVENFELISFDEGGEEAFWLSGPRMARHPQLGTLELEQPRLGMPSEPQRWRGRAERGWVSADADRVRLIGNVELRSDVDPGEGVMRLSTDSLDLLPDEDRAETDAAVTVQGPGSILRGRGLRADLGTREVQLLSEVTGRYEPIRR</sequence>
<reference evidence="7" key="1">
    <citation type="submission" date="2022-04" db="EMBL/GenBank/DDBJ databases">
        <title>Lysobacter sp. CAU 1642 isolated from sea sand.</title>
        <authorList>
            <person name="Kim W."/>
        </authorList>
    </citation>
    <scope>NUCLEOTIDE SEQUENCE</scope>
    <source>
        <strain evidence="7">CAU 1642</strain>
    </source>
</reference>
<dbReference type="HAMAP" id="MF_01915">
    <property type="entry name" value="LPS_assembly_LptC"/>
    <property type="match status" value="1"/>
</dbReference>
<evidence type="ECO:0000256" key="4">
    <source>
        <dbReference type="ARBA" id="ARBA00022989"/>
    </source>
</evidence>
<keyword evidence="8" id="KW-1185">Reference proteome</keyword>
<evidence type="ECO:0000256" key="3">
    <source>
        <dbReference type="ARBA" id="ARBA00022692"/>
    </source>
</evidence>
<dbReference type="NCBIfam" id="TIGR04409">
    <property type="entry name" value="LptC_YrbK"/>
    <property type="match status" value="1"/>
</dbReference>
<proteinExistence type="inferred from homology"/>
<organism evidence="7 8">
    <name type="scientific">Pseudomarimonas salicorniae</name>
    <dbReference type="NCBI Taxonomy" id="2933270"/>
    <lineage>
        <taxon>Bacteria</taxon>
        <taxon>Pseudomonadati</taxon>
        <taxon>Pseudomonadota</taxon>
        <taxon>Gammaproteobacteria</taxon>
        <taxon>Lysobacterales</taxon>
        <taxon>Lysobacteraceae</taxon>
        <taxon>Pseudomarimonas</taxon>
    </lineage>
</organism>
<evidence type="ECO:0000313" key="8">
    <source>
        <dbReference type="Proteomes" id="UP001431449"/>
    </source>
</evidence>
<keyword evidence="3 6" id="KW-0812">Transmembrane</keyword>
<dbReference type="Proteomes" id="UP001431449">
    <property type="component" value="Unassembled WGS sequence"/>
</dbReference>
<dbReference type="Gene3D" id="2.60.450.10">
    <property type="entry name" value="Lipopolysaccharide (LPS) transport protein A like domain"/>
    <property type="match status" value="1"/>
</dbReference>
<name>A0ABT0GFU0_9GAMM</name>
<comment type="similarity">
    <text evidence="6">Belongs to the LptC family.</text>
</comment>
<dbReference type="EMBL" id="JALNMH010000004">
    <property type="protein sequence ID" value="MCK7593403.1"/>
    <property type="molecule type" value="Genomic_DNA"/>
</dbReference>
<evidence type="ECO:0000256" key="2">
    <source>
        <dbReference type="ARBA" id="ARBA00022519"/>
    </source>
</evidence>
<evidence type="ECO:0000256" key="1">
    <source>
        <dbReference type="ARBA" id="ARBA00022475"/>
    </source>
</evidence>
<comment type="function">
    <text evidence="6">Involved in the assembly of lipopolysaccharide (LPS). Required for the translocation of LPS from the inner membrane to the outer membrane. Facilitates the transfer of LPS from the inner membrane to the periplasmic protein LptA. Could be a docking site for LptA.</text>
</comment>
<comment type="subcellular location">
    <subcellularLocation>
        <location evidence="6">Cell inner membrane</location>
        <topology evidence="6">Single-pass membrane protein</topology>
    </subcellularLocation>
</comment>
<accession>A0ABT0GFU0</accession>
<keyword evidence="4 6" id="KW-1133">Transmembrane helix</keyword>
<comment type="caution">
    <text evidence="7">The sequence shown here is derived from an EMBL/GenBank/DDBJ whole genome shotgun (WGS) entry which is preliminary data.</text>
</comment>
<dbReference type="InterPro" id="IPR026265">
    <property type="entry name" value="LptC"/>
</dbReference>
<keyword evidence="5 6" id="KW-0472">Membrane</keyword>
<dbReference type="PANTHER" id="PTHR37481">
    <property type="entry name" value="LIPOPOLYSACCHARIDE EXPORT SYSTEM PROTEIN LPTC"/>
    <property type="match status" value="1"/>
</dbReference>
<dbReference type="PANTHER" id="PTHR37481:SF1">
    <property type="entry name" value="LIPOPOLYSACCHARIDE EXPORT SYSTEM PROTEIN LPTC"/>
    <property type="match status" value="1"/>
</dbReference>